<evidence type="ECO:0000256" key="3">
    <source>
        <dbReference type="RuleBase" id="RU003345"/>
    </source>
</evidence>
<sequence>MDTLDHWIAGAPATAATGDSLPVTDPATGRVTHRIARGTGADVDAAVGAAEAAAGGWRRLGALARGRLFTDLARAMRADAKALAALEIGETGKPEWVALAEVENSAQYFEFYGGLVGGPAGEVLDVAPDQHVYTRREPFGVVGVVTPWNLPLNQACRAVAPALAAGNTVVVKPSEFTSSSSVRLARLATETGFPDGVFNVVLGTGDLAGAALVEHPSVAKVAFTGSVRTGRAIGAVAADRIIPLTLELGGKSANIVFADANLDAAVAGAVQAFTSNAGQVCSSGTRLLVHRSVFDRVVEAVAERAARLRIGEEMGPLITAPQFERVQEYFKIAESEGAQAVTGGRVAALAAETGGFYVEPTVYTGVGNDARIAREEIFGPVLVVIPFDTDDEAVAIANDSDYGLVAGLWTRDVSRAVTVAERLCAGQVFVNTWSTGSVQTPFGGWKHSGYGREKGVEALHHYSQTKCVTIKLDAAPSA</sequence>
<dbReference type="InterPro" id="IPR029510">
    <property type="entry name" value="Ald_DH_CS_GLU"/>
</dbReference>
<dbReference type="EMBL" id="WBMO01000005">
    <property type="protein sequence ID" value="MDV2478335.1"/>
    <property type="molecule type" value="Genomic_DNA"/>
</dbReference>
<dbReference type="Proteomes" id="UP001275440">
    <property type="component" value="Unassembled WGS sequence"/>
</dbReference>
<dbReference type="Gene3D" id="3.40.605.10">
    <property type="entry name" value="Aldehyde Dehydrogenase, Chain A, domain 1"/>
    <property type="match status" value="1"/>
</dbReference>
<protein>
    <submittedName>
        <fullName evidence="5">Aldehyde dehydrogenase family protein</fullName>
    </submittedName>
</protein>
<dbReference type="PROSITE" id="PS00687">
    <property type="entry name" value="ALDEHYDE_DEHYDR_GLU"/>
    <property type="match status" value="1"/>
</dbReference>
<dbReference type="Gene3D" id="3.40.309.10">
    <property type="entry name" value="Aldehyde Dehydrogenase, Chain A, domain 2"/>
    <property type="match status" value="1"/>
</dbReference>
<dbReference type="Pfam" id="PF00171">
    <property type="entry name" value="Aldedh"/>
    <property type="match status" value="1"/>
</dbReference>
<reference evidence="5 6" key="1">
    <citation type="submission" date="2019-10" db="EMBL/GenBank/DDBJ databases">
        <title>Draft Genome Assembly of Rhodococcus zopfii DSM44189.</title>
        <authorList>
            <person name="Sutton J.M."/>
            <person name="Akob D.M."/>
            <person name="Bushman T.J."/>
        </authorList>
    </citation>
    <scope>NUCLEOTIDE SEQUENCE [LARGE SCALE GENOMIC DNA]</scope>
    <source>
        <strain evidence="5 6">DSM 44189</strain>
    </source>
</reference>
<accession>A0ABU3WWF1</accession>
<comment type="caution">
    <text evidence="5">The sequence shown here is derived from an EMBL/GenBank/DDBJ whole genome shotgun (WGS) entry which is preliminary data.</text>
</comment>
<comment type="similarity">
    <text evidence="3">Belongs to the aldehyde dehydrogenase family.</text>
</comment>
<feature type="domain" description="Aldehyde dehydrogenase" evidence="4">
    <location>
        <begin position="17"/>
        <end position="468"/>
    </location>
</feature>
<dbReference type="PANTHER" id="PTHR11699">
    <property type="entry name" value="ALDEHYDE DEHYDROGENASE-RELATED"/>
    <property type="match status" value="1"/>
</dbReference>
<dbReference type="InterPro" id="IPR016162">
    <property type="entry name" value="Ald_DH_N"/>
</dbReference>
<keyword evidence="1 3" id="KW-0560">Oxidoreductase</keyword>
<dbReference type="InterPro" id="IPR015590">
    <property type="entry name" value="Aldehyde_DH_dom"/>
</dbReference>
<feature type="active site" evidence="2">
    <location>
        <position position="247"/>
    </location>
</feature>
<proteinExistence type="inferred from homology"/>
<gene>
    <name evidence="5" type="ORF">F8M49_28270</name>
</gene>
<evidence type="ECO:0000256" key="1">
    <source>
        <dbReference type="ARBA" id="ARBA00023002"/>
    </source>
</evidence>
<organism evidence="5 6">
    <name type="scientific">Rhodococcus zopfii</name>
    <dbReference type="NCBI Taxonomy" id="43772"/>
    <lineage>
        <taxon>Bacteria</taxon>
        <taxon>Bacillati</taxon>
        <taxon>Actinomycetota</taxon>
        <taxon>Actinomycetes</taxon>
        <taxon>Mycobacteriales</taxon>
        <taxon>Nocardiaceae</taxon>
        <taxon>Rhodococcus</taxon>
    </lineage>
</organism>
<dbReference type="SUPFAM" id="SSF53720">
    <property type="entry name" value="ALDH-like"/>
    <property type="match status" value="1"/>
</dbReference>
<evidence type="ECO:0000313" key="6">
    <source>
        <dbReference type="Proteomes" id="UP001275440"/>
    </source>
</evidence>
<name>A0ABU3WWF1_9NOCA</name>
<dbReference type="InterPro" id="IPR016163">
    <property type="entry name" value="Ald_DH_C"/>
</dbReference>
<evidence type="ECO:0000313" key="5">
    <source>
        <dbReference type="EMBL" id="MDV2478335.1"/>
    </source>
</evidence>
<evidence type="ECO:0000259" key="4">
    <source>
        <dbReference type="Pfam" id="PF00171"/>
    </source>
</evidence>
<keyword evidence="6" id="KW-1185">Reference proteome</keyword>
<dbReference type="InterPro" id="IPR016161">
    <property type="entry name" value="Ald_DH/histidinol_DH"/>
</dbReference>
<evidence type="ECO:0000256" key="2">
    <source>
        <dbReference type="PROSITE-ProRule" id="PRU10007"/>
    </source>
</evidence>